<dbReference type="PROSITE" id="PS00108">
    <property type="entry name" value="PROTEIN_KINASE_ST"/>
    <property type="match status" value="1"/>
</dbReference>
<dbReference type="Proteomes" id="UP001190700">
    <property type="component" value="Unassembled WGS sequence"/>
</dbReference>
<dbReference type="InterPro" id="IPR051131">
    <property type="entry name" value="NEK_Ser/Thr_kinase_NIMA"/>
</dbReference>
<dbReference type="Pfam" id="PF00069">
    <property type="entry name" value="Pkinase"/>
    <property type="match status" value="1"/>
</dbReference>
<evidence type="ECO:0000259" key="11">
    <source>
        <dbReference type="PROSITE" id="PS50186"/>
    </source>
</evidence>
<dbReference type="Gene3D" id="1.10.510.10">
    <property type="entry name" value="Transferase(Phosphotransferase) domain 1"/>
    <property type="match status" value="1"/>
</dbReference>
<evidence type="ECO:0000256" key="8">
    <source>
        <dbReference type="ARBA" id="ARBA00047899"/>
    </source>
</evidence>
<evidence type="ECO:0000256" key="4">
    <source>
        <dbReference type="ARBA" id="ARBA00022679"/>
    </source>
</evidence>
<name>A0AAE0KUH5_9CHLO</name>
<protein>
    <recommendedName>
        <fullName evidence="2">non-specific serine/threonine protein kinase</fullName>
        <ecNumber evidence="2">2.7.11.1</ecNumber>
    </recommendedName>
</protein>
<dbReference type="InterPro" id="IPR000591">
    <property type="entry name" value="DEP_dom"/>
</dbReference>
<dbReference type="Gene3D" id="3.30.200.20">
    <property type="entry name" value="Phosphorylase Kinase, domain 1"/>
    <property type="match status" value="1"/>
</dbReference>
<evidence type="ECO:0000256" key="6">
    <source>
        <dbReference type="ARBA" id="ARBA00022777"/>
    </source>
</evidence>
<dbReference type="PANTHER" id="PTHR44899">
    <property type="entry name" value="CAMK FAMILY PROTEIN KINASE"/>
    <property type="match status" value="1"/>
</dbReference>
<dbReference type="EMBL" id="LGRX02017060">
    <property type="protein sequence ID" value="KAK3261228.1"/>
    <property type="molecule type" value="Genomic_DNA"/>
</dbReference>
<dbReference type="GO" id="GO:0004674">
    <property type="term" value="F:protein serine/threonine kinase activity"/>
    <property type="evidence" value="ECO:0007669"/>
    <property type="project" value="UniProtKB-KW"/>
</dbReference>
<comment type="catalytic activity">
    <reaction evidence="9">
        <text>L-seryl-[protein] + ATP = O-phospho-L-seryl-[protein] + ADP + H(+)</text>
        <dbReference type="Rhea" id="RHEA:17989"/>
        <dbReference type="Rhea" id="RHEA-COMP:9863"/>
        <dbReference type="Rhea" id="RHEA-COMP:11604"/>
        <dbReference type="ChEBI" id="CHEBI:15378"/>
        <dbReference type="ChEBI" id="CHEBI:29999"/>
        <dbReference type="ChEBI" id="CHEBI:30616"/>
        <dbReference type="ChEBI" id="CHEBI:83421"/>
        <dbReference type="ChEBI" id="CHEBI:456216"/>
        <dbReference type="EC" id="2.7.11.1"/>
    </reaction>
</comment>
<dbReference type="InterPro" id="IPR008271">
    <property type="entry name" value="Ser/Thr_kinase_AS"/>
</dbReference>
<evidence type="ECO:0000256" key="2">
    <source>
        <dbReference type="ARBA" id="ARBA00012513"/>
    </source>
</evidence>
<evidence type="ECO:0000256" key="5">
    <source>
        <dbReference type="ARBA" id="ARBA00022741"/>
    </source>
</evidence>
<evidence type="ECO:0000256" key="1">
    <source>
        <dbReference type="ARBA" id="ARBA00010886"/>
    </source>
</evidence>
<dbReference type="CDD" id="cd04371">
    <property type="entry name" value="DEP"/>
    <property type="match status" value="1"/>
</dbReference>
<dbReference type="SUPFAM" id="SSF56112">
    <property type="entry name" value="Protein kinase-like (PK-like)"/>
    <property type="match status" value="1"/>
</dbReference>
<comment type="catalytic activity">
    <reaction evidence="8">
        <text>L-threonyl-[protein] + ATP = O-phospho-L-threonyl-[protein] + ADP + H(+)</text>
        <dbReference type="Rhea" id="RHEA:46608"/>
        <dbReference type="Rhea" id="RHEA-COMP:11060"/>
        <dbReference type="Rhea" id="RHEA-COMP:11605"/>
        <dbReference type="ChEBI" id="CHEBI:15378"/>
        <dbReference type="ChEBI" id="CHEBI:30013"/>
        <dbReference type="ChEBI" id="CHEBI:30616"/>
        <dbReference type="ChEBI" id="CHEBI:61977"/>
        <dbReference type="ChEBI" id="CHEBI:456216"/>
        <dbReference type="EC" id="2.7.11.1"/>
    </reaction>
</comment>
<evidence type="ECO:0000256" key="3">
    <source>
        <dbReference type="ARBA" id="ARBA00022527"/>
    </source>
</evidence>
<evidence type="ECO:0000313" key="13">
    <source>
        <dbReference type="Proteomes" id="UP001190700"/>
    </source>
</evidence>
<gene>
    <name evidence="12" type="ORF">CYMTET_29855</name>
</gene>
<dbReference type="PANTHER" id="PTHR44899:SF3">
    <property type="entry name" value="SERINE_THREONINE-PROTEIN KINASE NEK1"/>
    <property type="match status" value="1"/>
</dbReference>
<dbReference type="AlphaFoldDB" id="A0AAE0KUH5"/>
<dbReference type="GO" id="GO:0035556">
    <property type="term" value="P:intracellular signal transduction"/>
    <property type="evidence" value="ECO:0007669"/>
    <property type="project" value="InterPro"/>
</dbReference>
<keyword evidence="7" id="KW-0067">ATP-binding</keyword>
<feature type="non-terminal residue" evidence="12">
    <location>
        <position position="409"/>
    </location>
</feature>
<dbReference type="SMART" id="SM00220">
    <property type="entry name" value="S_TKc"/>
    <property type="match status" value="1"/>
</dbReference>
<organism evidence="12 13">
    <name type="scientific">Cymbomonas tetramitiformis</name>
    <dbReference type="NCBI Taxonomy" id="36881"/>
    <lineage>
        <taxon>Eukaryota</taxon>
        <taxon>Viridiplantae</taxon>
        <taxon>Chlorophyta</taxon>
        <taxon>Pyramimonadophyceae</taxon>
        <taxon>Pyramimonadales</taxon>
        <taxon>Pyramimonadaceae</taxon>
        <taxon>Cymbomonas</taxon>
    </lineage>
</organism>
<keyword evidence="13" id="KW-1185">Reference proteome</keyword>
<evidence type="ECO:0000256" key="7">
    <source>
        <dbReference type="ARBA" id="ARBA00022840"/>
    </source>
</evidence>
<dbReference type="Pfam" id="PF00610">
    <property type="entry name" value="DEP"/>
    <property type="match status" value="1"/>
</dbReference>
<dbReference type="InterPro" id="IPR011009">
    <property type="entry name" value="Kinase-like_dom_sf"/>
</dbReference>
<evidence type="ECO:0000256" key="9">
    <source>
        <dbReference type="ARBA" id="ARBA00048679"/>
    </source>
</evidence>
<comment type="caution">
    <text evidence="12">The sequence shown here is derived from an EMBL/GenBank/DDBJ whole genome shotgun (WGS) entry which is preliminary data.</text>
</comment>
<dbReference type="InterPro" id="IPR036388">
    <property type="entry name" value="WH-like_DNA-bd_sf"/>
</dbReference>
<dbReference type="InterPro" id="IPR001245">
    <property type="entry name" value="Ser-Thr/Tyr_kinase_cat_dom"/>
</dbReference>
<dbReference type="EC" id="2.7.11.1" evidence="2"/>
<dbReference type="FunFam" id="1.10.510.10:FF:000262">
    <property type="entry name" value="Serine/threonine-protein kinase Nek8"/>
    <property type="match status" value="1"/>
</dbReference>
<accession>A0AAE0KUH5</accession>
<dbReference type="InterPro" id="IPR036390">
    <property type="entry name" value="WH_DNA-bd_sf"/>
</dbReference>
<keyword evidence="5" id="KW-0547">Nucleotide-binding</keyword>
<dbReference type="InterPro" id="IPR000719">
    <property type="entry name" value="Prot_kinase_dom"/>
</dbReference>
<dbReference type="PRINTS" id="PR00109">
    <property type="entry name" value="TYRKINASE"/>
</dbReference>
<dbReference type="GO" id="GO:0005524">
    <property type="term" value="F:ATP binding"/>
    <property type="evidence" value="ECO:0007669"/>
    <property type="project" value="UniProtKB-KW"/>
</dbReference>
<keyword evidence="4" id="KW-0808">Transferase</keyword>
<keyword evidence="6" id="KW-0418">Kinase</keyword>
<feature type="domain" description="DEP" evidence="11">
    <location>
        <begin position="336"/>
        <end position="409"/>
    </location>
</feature>
<evidence type="ECO:0000313" key="12">
    <source>
        <dbReference type="EMBL" id="KAK3261228.1"/>
    </source>
</evidence>
<dbReference type="PROSITE" id="PS50186">
    <property type="entry name" value="DEP"/>
    <property type="match status" value="1"/>
</dbReference>
<dbReference type="SUPFAM" id="SSF46785">
    <property type="entry name" value="Winged helix' DNA-binding domain"/>
    <property type="match status" value="1"/>
</dbReference>
<dbReference type="FunFam" id="3.30.200.20:FF:000097">
    <property type="entry name" value="Probable serine/threonine-protein kinase nek1"/>
    <property type="match status" value="1"/>
</dbReference>
<dbReference type="SMART" id="SM00049">
    <property type="entry name" value="DEP"/>
    <property type="match status" value="1"/>
</dbReference>
<sequence length="409" mass="46376">MEQFEKVKSLGRGAQGTVILVKRKADQSKFVIKKIYMEDQSPEDQEEVMNEIKVLAKLAHPNVVAYYGSFMEDGDLNVVMEYADGGTLFQHIQRAKQPLSEEEILSIFAQLVLAINHLHQKKILHRDLKTKNIFMTKKLQLKLGDFGLSKMLGSQTSFAQSAVGTPYYLSPELCEGKPYNHKSDVWAIGCVLYELTTFRHAFDATNLPALVMSIVQAQYTPVPTSYSDELRQTVQMCLMKNPEDRPDVQELMAVPIVKQYINQSEVEVSEEQEKVKAKSKPFFETGTVSTALKSAKESAVSRNSSGVSTTSGGPSTDDIMAEVQEEAQFERLIQKMRGSLRIEDRIFHRVPYFKCFKGTDMVTWMLDNLGIRNRTEAINAAQTWMDAGVFYHVTRSELFTDSESLFRFK</sequence>
<keyword evidence="3" id="KW-0723">Serine/threonine-protein kinase</keyword>
<proteinExistence type="inferred from homology"/>
<dbReference type="Gene3D" id="1.10.10.10">
    <property type="entry name" value="Winged helix-like DNA-binding domain superfamily/Winged helix DNA-binding domain"/>
    <property type="match status" value="1"/>
</dbReference>
<dbReference type="CDD" id="cd08215">
    <property type="entry name" value="STKc_Nek"/>
    <property type="match status" value="1"/>
</dbReference>
<dbReference type="PROSITE" id="PS50011">
    <property type="entry name" value="PROTEIN_KINASE_DOM"/>
    <property type="match status" value="1"/>
</dbReference>
<feature type="domain" description="Protein kinase" evidence="10">
    <location>
        <begin position="4"/>
        <end position="257"/>
    </location>
</feature>
<reference evidence="12 13" key="1">
    <citation type="journal article" date="2015" name="Genome Biol. Evol.">
        <title>Comparative Genomics of a Bacterivorous Green Alga Reveals Evolutionary Causalities and Consequences of Phago-Mixotrophic Mode of Nutrition.</title>
        <authorList>
            <person name="Burns J.A."/>
            <person name="Paasch A."/>
            <person name="Narechania A."/>
            <person name="Kim E."/>
        </authorList>
    </citation>
    <scope>NUCLEOTIDE SEQUENCE [LARGE SCALE GENOMIC DNA]</scope>
    <source>
        <strain evidence="12 13">PLY_AMNH</strain>
    </source>
</reference>
<evidence type="ECO:0000259" key="10">
    <source>
        <dbReference type="PROSITE" id="PS50011"/>
    </source>
</evidence>
<comment type="similarity">
    <text evidence="1">Belongs to the protein kinase superfamily. NEK Ser/Thr protein kinase family. NIMA subfamily.</text>
</comment>